<evidence type="ECO:0000256" key="3">
    <source>
        <dbReference type="ARBA" id="ARBA00022989"/>
    </source>
</evidence>
<keyword evidence="3 5" id="KW-1133">Transmembrane helix</keyword>
<evidence type="ECO:0000256" key="1">
    <source>
        <dbReference type="ARBA" id="ARBA00004141"/>
    </source>
</evidence>
<accession>A0ABX4CHG4</accession>
<evidence type="ECO:0000256" key="2">
    <source>
        <dbReference type="ARBA" id="ARBA00022692"/>
    </source>
</evidence>
<dbReference type="EMBL" id="MUGY01000012">
    <property type="protein sequence ID" value="OXA93924.1"/>
    <property type="molecule type" value="Genomic_DNA"/>
</dbReference>
<reference evidence="7 8" key="1">
    <citation type="submission" date="2016-11" db="EMBL/GenBank/DDBJ databases">
        <title>Whole genomes of Flavobacteriaceae.</title>
        <authorList>
            <person name="Stine C."/>
            <person name="Li C."/>
            <person name="Tadesse D."/>
        </authorList>
    </citation>
    <scope>NUCLEOTIDE SEQUENCE [LARGE SCALE GENOMIC DNA]</scope>
    <source>
        <strain evidence="7 8">ATCC 29551</strain>
    </source>
</reference>
<dbReference type="RefSeq" id="WP_207761514.1">
    <property type="nucleotide sequence ID" value="NZ_JBEWQG010000018.1"/>
</dbReference>
<comment type="subcellular location">
    <subcellularLocation>
        <location evidence="1">Membrane</location>
        <topology evidence="1">Multi-pass membrane protein</topology>
    </subcellularLocation>
</comment>
<sequence length="530" mass="60550">MRVYKNARKVFLEIVCLLYVFLLVYAAMNKGLDFENFKVELGQSPLLSAFAGWISWAVLIIEFLIAILLLFPSTRIKALYAGFCLMSMFTAYIFIMLNYSSFLPCSCGGILEKMSWQEHLIFNLVFVVMAGLALWLNHSQSRSGRKVKRLVSYPVRLVLTFFLSCIAVIILFLSSEEIIHHQNPFIRRYPHHPITLTHTLDLKYNSYYFAGAGDGKLYLGNYTVPMYLLSINDKLQQQKIRATFNRDSFSFKSIRMIVRPPFFYIIDGIVPAVFSGCITDWEAKLQEPKPPYFTTAVPVDSNTIAFRGISNSSGNNILGVFKTGTQSTTLMAPKLLQKQIDGIFDTDGMLHYSEEMKRIIYLYSYRNEYIVADKNGLLDYRGNTIDTISRAQIKVAHLKEKKEQTMATPALTVNSNSSVCGHLLFINSNVPGRFESKKVWKKASIIDVYDLNQKSYLFSFPIYGIGNKKLQNFLVTSTHLYVLIDNKLVVYQLNNKLKNEMKRVAEKKSDTHNDILGQVSGIRSNTCRKK</sequence>
<evidence type="ECO:0000256" key="4">
    <source>
        <dbReference type="ARBA" id="ARBA00023136"/>
    </source>
</evidence>
<proteinExistence type="predicted"/>
<feature type="domain" description="Methylamine utilisation protein MauE" evidence="6">
    <location>
        <begin position="9"/>
        <end position="136"/>
    </location>
</feature>
<name>A0ABX4CHG4_FLAHY</name>
<evidence type="ECO:0000313" key="8">
    <source>
        <dbReference type="Proteomes" id="UP000198424"/>
    </source>
</evidence>
<dbReference type="Proteomes" id="UP000198424">
    <property type="component" value="Unassembled WGS sequence"/>
</dbReference>
<comment type="caution">
    <text evidence="7">The sequence shown here is derived from an EMBL/GenBank/DDBJ whole genome shotgun (WGS) entry which is preliminary data.</text>
</comment>
<keyword evidence="4 5" id="KW-0472">Membrane</keyword>
<evidence type="ECO:0000256" key="5">
    <source>
        <dbReference type="SAM" id="Phobius"/>
    </source>
</evidence>
<feature type="transmembrane region" description="Helical" evidence="5">
    <location>
        <begin position="119"/>
        <end position="136"/>
    </location>
</feature>
<protein>
    <recommendedName>
        <fullName evidence="6">Methylamine utilisation protein MauE domain-containing protein</fullName>
    </recommendedName>
</protein>
<dbReference type="InterPro" id="IPR009908">
    <property type="entry name" value="Methylamine_util_MauE"/>
</dbReference>
<keyword evidence="2 5" id="KW-0812">Transmembrane</keyword>
<keyword evidence="8" id="KW-1185">Reference proteome</keyword>
<evidence type="ECO:0000259" key="6">
    <source>
        <dbReference type="Pfam" id="PF07291"/>
    </source>
</evidence>
<feature type="transmembrane region" description="Helical" evidence="5">
    <location>
        <begin position="78"/>
        <end position="99"/>
    </location>
</feature>
<organism evidence="7 8">
    <name type="scientific">Flavobacterium hydatis</name>
    <name type="common">Cytophaga aquatilis</name>
    <dbReference type="NCBI Taxonomy" id="991"/>
    <lineage>
        <taxon>Bacteria</taxon>
        <taxon>Pseudomonadati</taxon>
        <taxon>Bacteroidota</taxon>
        <taxon>Flavobacteriia</taxon>
        <taxon>Flavobacteriales</taxon>
        <taxon>Flavobacteriaceae</taxon>
        <taxon>Flavobacterium</taxon>
    </lineage>
</organism>
<dbReference type="Pfam" id="PF07291">
    <property type="entry name" value="MauE"/>
    <property type="match status" value="1"/>
</dbReference>
<feature type="transmembrane region" description="Helical" evidence="5">
    <location>
        <begin position="157"/>
        <end position="175"/>
    </location>
</feature>
<feature type="transmembrane region" description="Helical" evidence="5">
    <location>
        <begin position="50"/>
        <end position="71"/>
    </location>
</feature>
<evidence type="ECO:0000313" key="7">
    <source>
        <dbReference type="EMBL" id="OXA93924.1"/>
    </source>
</evidence>
<gene>
    <name evidence="7" type="ORF">B0A62_12290</name>
</gene>